<dbReference type="Pfam" id="PF13493">
    <property type="entry name" value="DUF4118"/>
    <property type="match status" value="1"/>
</dbReference>
<dbReference type="EC" id="2.7.13.3" evidence="3"/>
<evidence type="ECO:0000313" key="16">
    <source>
        <dbReference type="Proteomes" id="UP000675920"/>
    </source>
</evidence>
<evidence type="ECO:0000256" key="13">
    <source>
        <dbReference type="SAM" id="MobiDB-lite"/>
    </source>
</evidence>
<dbReference type="Gene3D" id="3.30.565.10">
    <property type="entry name" value="Histidine kinase-like ATPase, C-terminal domain"/>
    <property type="match status" value="1"/>
</dbReference>
<dbReference type="InterPro" id="IPR036097">
    <property type="entry name" value="HisK_dim/P_sf"/>
</dbReference>
<feature type="transmembrane region" description="Helical" evidence="14">
    <location>
        <begin position="405"/>
        <end position="436"/>
    </location>
</feature>
<evidence type="ECO:0000256" key="8">
    <source>
        <dbReference type="ARBA" id="ARBA00022777"/>
    </source>
</evidence>
<evidence type="ECO:0000313" key="17">
    <source>
        <dbReference type="RefSeq" id="WP_084545011.1"/>
    </source>
</evidence>
<dbReference type="InterPro" id="IPR029016">
    <property type="entry name" value="GAF-like_dom_sf"/>
</dbReference>
<dbReference type="Gene3D" id="1.10.287.130">
    <property type="match status" value="1"/>
</dbReference>
<feature type="region of interest" description="Disordered" evidence="13">
    <location>
        <begin position="894"/>
        <end position="936"/>
    </location>
</feature>
<protein>
    <recommendedName>
        <fullName evidence="3">histidine kinase</fullName>
        <ecNumber evidence="3">2.7.13.3</ecNumber>
    </recommendedName>
</protein>
<dbReference type="SUPFAM" id="SSF55874">
    <property type="entry name" value="ATPase domain of HSP90 chaperone/DNA topoisomerase II/histidine kinase"/>
    <property type="match status" value="1"/>
</dbReference>
<dbReference type="PANTHER" id="PTHR45569">
    <property type="entry name" value="SENSOR PROTEIN KDPD"/>
    <property type="match status" value="1"/>
</dbReference>
<dbReference type="Gene3D" id="3.30.450.40">
    <property type="match status" value="1"/>
</dbReference>
<dbReference type="RefSeq" id="WP_084545011.1">
    <property type="nucleotide sequence ID" value="NZ_AXWS01000013.1"/>
</dbReference>
<feature type="compositionally biased region" description="Low complexity" evidence="13">
    <location>
        <begin position="918"/>
        <end position="929"/>
    </location>
</feature>
<dbReference type="GO" id="GO:0005524">
    <property type="term" value="F:ATP binding"/>
    <property type="evidence" value="ECO:0007669"/>
    <property type="project" value="UniProtKB-KW"/>
</dbReference>
<dbReference type="InterPro" id="IPR052023">
    <property type="entry name" value="Histidine_kinase_KdpD"/>
</dbReference>
<dbReference type="Proteomes" id="UP000675920">
    <property type="component" value="Unplaced"/>
</dbReference>
<dbReference type="GO" id="GO:0005886">
    <property type="term" value="C:plasma membrane"/>
    <property type="evidence" value="ECO:0007669"/>
    <property type="project" value="TreeGrafter"/>
</dbReference>
<dbReference type="PRINTS" id="PR00344">
    <property type="entry name" value="BCTRLSENSOR"/>
</dbReference>
<dbReference type="InterPro" id="IPR003661">
    <property type="entry name" value="HisK_dim/P_dom"/>
</dbReference>
<proteinExistence type="predicted"/>
<dbReference type="GO" id="GO:0005737">
    <property type="term" value="C:cytoplasm"/>
    <property type="evidence" value="ECO:0007669"/>
    <property type="project" value="UniProtKB-ARBA"/>
</dbReference>
<evidence type="ECO:0000256" key="6">
    <source>
        <dbReference type="ARBA" id="ARBA00022692"/>
    </source>
</evidence>
<dbReference type="InterPro" id="IPR003852">
    <property type="entry name" value="Sig_transdc_His_kinase_KdpD_N"/>
</dbReference>
<dbReference type="InterPro" id="IPR027417">
    <property type="entry name" value="P-loop_NTPase"/>
</dbReference>
<evidence type="ECO:0000256" key="10">
    <source>
        <dbReference type="ARBA" id="ARBA00022989"/>
    </source>
</evidence>
<dbReference type="CDD" id="cd00075">
    <property type="entry name" value="HATPase"/>
    <property type="match status" value="1"/>
</dbReference>
<dbReference type="Pfam" id="PF00512">
    <property type="entry name" value="HisKA"/>
    <property type="match status" value="1"/>
</dbReference>
<dbReference type="InterPro" id="IPR003018">
    <property type="entry name" value="GAF"/>
</dbReference>
<dbReference type="SMART" id="SM00388">
    <property type="entry name" value="HisKA"/>
    <property type="match status" value="1"/>
</dbReference>
<comment type="catalytic activity">
    <reaction evidence="1">
        <text>ATP + protein L-histidine = ADP + protein N-phospho-L-histidine.</text>
        <dbReference type="EC" id="2.7.13.3"/>
    </reaction>
</comment>
<dbReference type="AlphaFoldDB" id="A0A8B6XAZ9"/>
<dbReference type="InterPro" id="IPR038318">
    <property type="entry name" value="KdpD_sf"/>
</dbReference>
<name>A0A8B6XAZ9_9BURK</name>
<dbReference type="PANTHER" id="PTHR45569:SF1">
    <property type="entry name" value="SENSOR PROTEIN KDPD"/>
    <property type="match status" value="1"/>
</dbReference>
<reference evidence="17" key="1">
    <citation type="submission" date="2025-08" db="UniProtKB">
        <authorList>
            <consortium name="RefSeq"/>
        </authorList>
    </citation>
    <scope>IDENTIFICATION</scope>
</reference>
<keyword evidence="12 14" id="KW-0472">Membrane</keyword>
<dbReference type="InterPro" id="IPR005467">
    <property type="entry name" value="His_kinase_dom"/>
</dbReference>
<evidence type="ECO:0000256" key="5">
    <source>
        <dbReference type="ARBA" id="ARBA00022679"/>
    </source>
</evidence>
<dbReference type="SMART" id="SM00387">
    <property type="entry name" value="HATPase_c"/>
    <property type="match status" value="1"/>
</dbReference>
<dbReference type="FunFam" id="3.40.50.300:FF:000483">
    <property type="entry name" value="Sensor histidine kinase KdpD"/>
    <property type="match status" value="1"/>
</dbReference>
<sequence length="936" mass="97737">MTSDTRPDPERLLADLRADASRAARGRLRIFFGASAGVGKTCAMLVAARAALDAGRPVVTGIIETHGRADTAALAAALPQLPRRAVLHQGHALDDFDLDAALAFGATHAGALVLLDEFAHSNAPGARHPKRWQDADELLAAGIDVWTTLNVQHLDSLNDIVGGITGVRVRETLPDRVFDGADEVVMVDLPPDELLARLKAGKVYLGEQAGQAAAHFFRKGNLLALRELALRRAADRVDGEMQAWRRRSPAAPVWPNRESLLACVGADGAAEKVVRSAARLAGQLGIAWHALHVDTRGDGAPEAALRALRLAEQLGATTAVIGARQVGPALVAHAREHNLARLLIGRPGARAWWRRLGRAPTVLAIARLAPDLDLLEVAAAPPATARAEPPAPLLPAGARHWRGHAIAVAACAAVAVVAMPLVGVLELTNIVMLFLLAQIGVALTQGRASAVVAAFVGVALFDFFFVPPRFTFAVTDAQYLLTFTVMLAVGLVIGQLTAGLKAEAQAARERERRVRRLYEMARELSAALLPAQVAEIGARFISAEFDAPSALLALDERDRLAPLPGAAVEVDAGLARWAFDHASPAGRGTDTLPASTCLVLPLAAPMRTRGVLAIALAADAGPEQRRLLDLCASLLAISLERIHYIDVAQAATVQMESERLRNALLGAISHDLRTPLAGLVGLADTLALARPPLPDEAARTAAAMRETALRMSALVTNLLDMARLESGAVTPRRAWLPLDEPVGGALAACAGVLAGRPVATDLPAELPLLHLDAVLFERVLVNLLENAAKYTPPGTALRIAARLADGAAGDGDAGRGRADAGAVQLTIDDDGPGLPPGREEALFEKFARGERESATPGVGLGLAICRAIVAAHGGTIRAENRAGGGARFTITLPRGTPPADDGSALAIADAGPDEAHADAATPAARATPAPDHPATP</sequence>
<dbReference type="Pfam" id="PF13492">
    <property type="entry name" value="GAF_3"/>
    <property type="match status" value="1"/>
</dbReference>
<dbReference type="OrthoDB" id="9806130at2"/>
<dbReference type="Pfam" id="PF02702">
    <property type="entry name" value="KdpD"/>
    <property type="match status" value="1"/>
</dbReference>
<keyword evidence="7" id="KW-0547">Nucleotide-binding</keyword>
<keyword evidence="5" id="KW-0808">Transferase</keyword>
<keyword evidence="11" id="KW-0902">Two-component regulatory system</keyword>
<comment type="subcellular location">
    <subcellularLocation>
        <location evidence="2">Membrane</location>
        <topology evidence="2">Multi-pass membrane protein</topology>
    </subcellularLocation>
</comment>
<dbReference type="InterPro" id="IPR004358">
    <property type="entry name" value="Sig_transdc_His_kin-like_C"/>
</dbReference>
<keyword evidence="10 14" id="KW-1133">Transmembrane helix</keyword>
<keyword evidence="6 14" id="KW-0812">Transmembrane</keyword>
<dbReference type="CDD" id="cd00082">
    <property type="entry name" value="HisKA"/>
    <property type="match status" value="1"/>
</dbReference>
<evidence type="ECO:0000256" key="9">
    <source>
        <dbReference type="ARBA" id="ARBA00022840"/>
    </source>
</evidence>
<evidence type="ECO:0000256" key="4">
    <source>
        <dbReference type="ARBA" id="ARBA00022553"/>
    </source>
</evidence>
<dbReference type="PROSITE" id="PS50109">
    <property type="entry name" value="HIS_KIN"/>
    <property type="match status" value="1"/>
</dbReference>
<feature type="domain" description="Histidine kinase" evidence="15">
    <location>
        <begin position="667"/>
        <end position="896"/>
    </location>
</feature>
<organism evidence="16 17">
    <name type="scientific">Derxia gummosa DSM 723</name>
    <dbReference type="NCBI Taxonomy" id="1121388"/>
    <lineage>
        <taxon>Bacteria</taxon>
        <taxon>Pseudomonadati</taxon>
        <taxon>Pseudomonadota</taxon>
        <taxon>Betaproteobacteria</taxon>
        <taxon>Burkholderiales</taxon>
        <taxon>Alcaligenaceae</taxon>
        <taxon>Derxia</taxon>
    </lineage>
</organism>
<dbReference type="InterPro" id="IPR036890">
    <property type="entry name" value="HATPase_C_sf"/>
</dbReference>
<accession>A0A8B6XAZ9</accession>
<evidence type="ECO:0000256" key="7">
    <source>
        <dbReference type="ARBA" id="ARBA00022741"/>
    </source>
</evidence>
<evidence type="ECO:0000256" key="14">
    <source>
        <dbReference type="SAM" id="Phobius"/>
    </source>
</evidence>
<dbReference type="InterPro" id="IPR003594">
    <property type="entry name" value="HATPase_dom"/>
</dbReference>
<evidence type="ECO:0000256" key="3">
    <source>
        <dbReference type="ARBA" id="ARBA00012438"/>
    </source>
</evidence>
<feature type="transmembrane region" description="Helical" evidence="14">
    <location>
        <begin position="479"/>
        <end position="500"/>
    </location>
</feature>
<evidence type="ECO:0000256" key="1">
    <source>
        <dbReference type="ARBA" id="ARBA00000085"/>
    </source>
</evidence>
<evidence type="ECO:0000256" key="11">
    <source>
        <dbReference type="ARBA" id="ARBA00023012"/>
    </source>
</evidence>
<keyword evidence="4" id="KW-0597">Phosphoprotein</keyword>
<dbReference type="Gene3D" id="3.40.50.300">
    <property type="entry name" value="P-loop containing nucleotide triphosphate hydrolases"/>
    <property type="match status" value="1"/>
</dbReference>
<evidence type="ECO:0000256" key="2">
    <source>
        <dbReference type="ARBA" id="ARBA00004141"/>
    </source>
</evidence>
<dbReference type="SUPFAM" id="SSF47384">
    <property type="entry name" value="Homodimeric domain of signal transducing histidine kinase"/>
    <property type="match status" value="1"/>
</dbReference>
<dbReference type="GO" id="GO:0000155">
    <property type="term" value="F:phosphorelay sensor kinase activity"/>
    <property type="evidence" value="ECO:0007669"/>
    <property type="project" value="InterPro"/>
</dbReference>
<dbReference type="Pfam" id="PF02518">
    <property type="entry name" value="HATPase_c"/>
    <property type="match status" value="1"/>
</dbReference>
<keyword evidence="9" id="KW-0067">ATP-binding</keyword>
<keyword evidence="16" id="KW-1185">Reference proteome</keyword>
<keyword evidence="8" id="KW-0418">Kinase</keyword>
<evidence type="ECO:0000256" key="12">
    <source>
        <dbReference type="ARBA" id="ARBA00023136"/>
    </source>
</evidence>
<feature type="transmembrane region" description="Helical" evidence="14">
    <location>
        <begin position="448"/>
        <end position="467"/>
    </location>
</feature>
<dbReference type="Gene3D" id="1.20.120.620">
    <property type="entry name" value="Backbone structure of the membrane domain of e. Coli histidine kinase receptor kdpd"/>
    <property type="match status" value="1"/>
</dbReference>
<dbReference type="InterPro" id="IPR025201">
    <property type="entry name" value="KdpD_TM"/>
</dbReference>
<evidence type="ECO:0000259" key="15">
    <source>
        <dbReference type="PROSITE" id="PS50109"/>
    </source>
</evidence>